<dbReference type="Gene3D" id="3.40.850.10">
    <property type="entry name" value="Kinesin motor domain"/>
    <property type="match status" value="1"/>
</dbReference>
<dbReference type="GO" id="GO:0007018">
    <property type="term" value="P:microtubule-based movement"/>
    <property type="evidence" value="ECO:0007669"/>
    <property type="project" value="InterPro"/>
</dbReference>
<dbReference type="SUPFAM" id="SSF47769">
    <property type="entry name" value="SAM/Pointed domain"/>
    <property type="match status" value="1"/>
</dbReference>
<name>A0A9Q1D8Q3_CONCO</name>
<feature type="domain" description="Kinesin motor" evidence="11">
    <location>
        <begin position="234"/>
        <end position="561"/>
    </location>
</feature>
<comment type="subcellular location">
    <subcellularLocation>
        <location evidence="1">Cytoplasm</location>
        <location evidence="1">Cytoskeleton</location>
    </subcellularLocation>
</comment>
<gene>
    <name evidence="13" type="ORF">COCON_G00153940</name>
</gene>
<dbReference type="Gene3D" id="1.10.150.50">
    <property type="entry name" value="Transcription Factor, Ets-1"/>
    <property type="match status" value="1"/>
</dbReference>
<protein>
    <recommendedName>
        <fullName evidence="9">Kinesin-like protein</fullName>
    </recommendedName>
</protein>
<evidence type="ECO:0000256" key="9">
    <source>
        <dbReference type="RuleBase" id="RU000394"/>
    </source>
</evidence>
<evidence type="ECO:0000259" key="11">
    <source>
        <dbReference type="PROSITE" id="PS50067"/>
    </source>
</evidence>
<dbReference type="FunFam" id="3.40.850.10:FF:000012">
    <property type="entry name" value="Kinesin-like protein"/>
    <property type="match status" value="1"/>
</dbReference>
<feature type="compositionally biased region" description="Low complexity" evidence="10">
    <location>
        <begin position="566"/>
        <end position="584"/>
    </location>
</feature>
<dbReference type="AlphaFoldDB" id="A0A9Q1D8Q3"/>
<dbReference type="InterPro" id="IPR019821">
    <property type="entry name" value="Kinesin_motor_CS"/>
</dbReference>
<evidence type="ECO:0000256" key="10">
    <source>
        <dbReference type="SAM" id="MobiDB-lite"/>
    </source>
</evidence>
<dbReference type="PROSITE" id="PS50105">
    <property type="entry name" value="SAM_DOMAIN"/>
    <property type="match status" value="1"/>
</dbReference>
<evidence type="ECO:0000256" key="1">
    <source>
        <dbReference type="ARBA" id="ARBA00004245"/>
    </source>
</evidence>
<evidence type="ECO:0000256" key="8">
    <source>
        <dbReference type="PROSITE-ProRule" id="PRU00283"/>
    </source>
</evidence>
<dbReference type="CDD" id="cd09541">
    <property type="entry name" value="SAM_KIF24-like"/>
    <property type="match status" value="1"/>
</dbReference>
<dbReference type="InterPro" id="IPR027417">
    <property type="entry name" value="P-loop_NTPase"/>
</dbReference>
<evidence type="ECO:0000256" key="5">
    <source>
        <dbReference type="ARBA" id="ARBA00023175"/>
    </source>
</evidence>
<keyword evidence="6" id="KW-0963">Cytoplasm</keyword>
<dbReference type="PRINTS" id="PR00380">
    <property type="entry name" value="KINESINHEAVY"/>
</dbReference>
<accession>A0A9Q1D8Q3</accession>
<keyword evidence="3 8" id="KW-0547">Nucleotide-binding</keyword>
<evidence type="ECO:0000256" key="4">
    <source>
        <dbReference type="ARBA" id="ARBA00022840"/>
    </source>
</evidence>
<dbReference type="SUPFAM" id="SSF52540">
    <property type="entry name" value="P-loop containing nucleoside triphosphate hydrolases"/>
    <property type="match status" value="1"/>
</dbReference>
<dbReference type="GO" id="GO:0007019">
    <property type="term" value="P:microtubule depolymerization"/>
    <property type="evidence" value="ECO:0007669"/>
    <property type="project" value="TreeGrafter"/>
</dbReference>
<evidence type="ECO:0000256" key="6">
    <source>
        <dbReference type="ARBA" id="ARBA00023212"/>
    </source>
</evidence>
<keyword evidence="5 8" id="KW-0505">Motor protein</keyword>
<evidence type="ECO:0000256" key="3">
    <source>
        <dbReference type="ARBA" id="ARBA00022741"/>
    </source>
</evidence>
<proteinExistence type="inferred from homology"/>
<evidence type="ECO:0000313" key="14">
    <source>
        <dbReference type="Proteomes" id="UP001152803"/>
    </source>
</evidence>
<dbReference type="CDD" id="cd01367">
    <property type="entry name" value="KISc_KIF2_like"/>
    <property type="match status" value="1"/>
</dbReference>
<dbReference type="GO" id="GO:0005524">
    <property type="term" value="F:ATP binding"/>
    <property type="evidence" value="ECO:0007669"/>
    <property type="project" value="UniProtKB-UniRule"/>
</dbReference>
<feature type="binding site" evidence="8">
    <location>
        <begin position="324"/>
        <end position="331"/>
    </location>
    <ligand>
        <name>ATP</name>
        <dbReference type="ChEBI" id="CHEBI:30616"/>
    </ligand>
</feature>
<dbReference type="InterPro" id="IPR001752">
    <property type="entry name" value="Kinesin_motor_dom"/>
</dbReference>
<keyword evidence="4 8" id="KW-0067">ATP-binding</keyword>
<sequence>MTSCLYECLYEAGLQRYYPQFTAMGLSRIAHLSQLTMGDYPMLGVQDMGDRTRLFHLVQLVKGFEEEDDSHVEEERGLRVESAISSRRPTPRRQLDFSACSPESEKRQPGRDNTSPCKPRTDRETPLRNVRGEREVRRRGARTPAVPPKPGTRTNKETANHSTHVNKVNQHSDHSNRERGERRWAELTYRKSLLEQEAAPMYQVQRAAGYNYGLPMTSPDSSTRSSAGRAVAERIRVCVRKRPLSQAEEKRGEADVVRVRDGESVLVQEQKEAVDLTQYLLQHEFYFDEVFSEACSNEDVYKKTAYPLIQHIFNGGKATCFAYGQTGAGKTHTMLGSSPRRPGLYALAARDIFARLAQAEPRPGPGALRVCVSFFEIYCGQLYDLLDHRKRLFAREDGQRVVQIAGLREVEVESVASLLEVISWGGRERSRGASGVNCDSSRSHALLQIHLRARPQRLVGRISFVDLAGSERACDTRDPDRQSRMEGAEINQSLLALKECIRALDQELSHTPFRQSKLTQVLKDSFIGNSKTCMIANISPSHLATEHTLNTLRYADRVKELRKGGKSSLSHGGTGGKTSSTPSPKRNKHLGRGKSPTKKVKLGVQKESRGTSAPSAGILFSPGLT</sequence>
<dbReference type="InterPro" id="IPR013761">
    <property type="entry name" value="SAM/pointed_sf"/>
</dbReference>
<comment type="similarity">
    <text evidence="7">Belongs to the TRAFAC class myosin-kinesin ATPase superfamily. Kinesin family. KIN-13 subfamily.</text>
</comment>
<dbReference type="Proteomes" id="UP001152803">
    <property type="component" value="Unassembled WGS sequence"/>
</dbReference>
<dbReference type="PANTHER" id="PTHR47971:SF20">
    <property type="entry name" value="KINESIN-LIKE PROTEIN KIF24"/>
    <property type="match status" value="1"/>
</dbReference>
<dbReference type="InterPro" id="IPR036961">
    <property type="entry name" value="Kinesin_motor_dom_sf"/>
</dbReference>
<dbReference type="PROSITE" id="PS50067">
    <property type="entry name" value="KINESIN_MOTOR_2"/>
    <property type="match status" value="1"/>
</dbReference>
<dbReference type="Pfam" id="PF00536">
    <property type="entry name" value="SAM_1"/>
    <property type="match status" value="1"/>
</dbReference>
<dbReference type="OrthoDB" id="3176171at2759"/>
<dbReference type="PROSITE" id="PS00411">
    <property type="entry name" value="KINESIN_MOTOR_1"/>
    <property type="match status" value="1"/>
</dbReference>
<dbReference type="InterPro" id="IPR027640">
    <property type="entry name" value="Kinesin-like_fam"/>
</dbReference>
<evidence type="ECO:0000259" key="12">
    <source>
        <dbReference type="PROSITE" id="PS50105"/>
    </source>
</evidence>
<feature type="region of interest" description="Disordered" evidence="10">
    <location>
        <begin position="67"/>
        <end position="181"/>
    </location>
</feature>
<feature type="compositionally biased region" description="Polar residues" evidence="10">
    <location>
        <begin position="160"/>
        <end position="169"/>
    </location>
</feature>
<dbReference type="Pfam" id="PF00225">
    <property type="entry name" value="Kinesin"/>
    <property type="match status" value="1"/>
</dbReference>
<evidence type="ECO:0000313" key="13">
    <source>
        <dbReference type="EMBL" id="KAJ8262937.1"/>
    </source>
</evidence>
<feature type="domain" description="SAM" evidence="12">
    <location>
        <begin position="9"/>
        <end position="64"/>
    </location>
</feature>
<dbReference type="PANTHER" id="PTHR47971">
    <property type="entry name" value="KINESIN-RELATED PROTEIN 6"/>
    <property type="match status" value="1"/>
</dbReference>
<feature type="compositionally biased region" description="Basic and acidic residues" evidence="10">
    <location>
        <begin position="119"/>
        <end position="138"/>
    </location>
</feature>
<keyword evidence="14" id="KW-1185">Reference proteome</keyword>
<evidence type="ECO:0000256" key="7">
    <source>
        <dbReference type="ARBA" id="ARBA00061030"/>
    </source>
</evidence>
<dbReference type="GO" id="GO:0008017">
    <property type="term" value="F:microtubule binding"/>
    <property type="evidence" value="ECO:0007669"/>
    <property type="project" value="InterPro"/>
</dbReference>
<dbReference type="InterPro" id="IPR001660">
    <property type="entry name" value="SAM"/>
</dbReference>
<feature type="compositionally biased region" description="Basic residues" evidence="10">
    <location>
        <begin position="585"/>
        <end position="601"/>
    </location>
</feature>
<dbReference type="GO" id="GO:0005874">
    <property type="term" value="C:microtubule"/>
    <property type="evidence" value="ECO:0007669"/>
    <property type="project" value="UniProtKB-KW"/>
</dbReference>
<dbReference type="SMART" id="SM00129">
    <property type="entry name" value="KISc"/>
    <property type="match status" value="1"/>
</dbReference>
<reference evidence="13" key="1">
    <citation type="journal article" date="2023" name="Science">
        <title>Genome structures resolve the early diversification of teleost fishes.</title>
        <authorList>
            <person name="Parey E."/>
            <person name="Louis A."/>
            <person name="Montfort J."/>
            <person name="Bouchez O."/>
            <person name="Roques C."/>
            <person name="Iampietro C."/>
            <person name="Lluch J."/>
            <person name="Castinel A."/>
            <person name="Donnadieu C."/>
            <person name="Desvignes T."/>
            <person name="Floi Bucao C."/>
            <person name="Jouanno E."/>
            <person name="Wen M."/>
            <person name="Mejri S."/>
            <person name="Dirks R."/>
            <person name="Jansen H."/>
            <person name="Henkel C."/>
            <person name="Chen W.J."/>
            <person name="Zahm M."/>
            <person name="Cabau C."/>
            <person name="Klopp C."/>
            <person name="Thompson A.W."/>
            <person name="Robinson-Rechavi M."/>
            <person name="Braasch I."/>
            <person name="Lecointre G."/>
            <person name="Bobe J."/>
            <person name="Postlethwait J.H."/>
            <person name="Berthelot C."/>
            <person name="Roest Crollius H."/>
            <person name="Guiguen Y."/>
        </authorList>
    </citation>
    <scope>NUCLEOTIDE SEQUENCE</scope>
    <source>
        <strain evidence="13">Concon-B</strain>
    </source>
</reference>
<organism evidence="13 14">
    <name type="scientific">Conger conger</name>
    <name type="common">Conger eel</name>
    <name type="synonym">Muraena conger</name>
    <dbReference type="NCBI Taxonomy" id="82655"/>
    <lineage>
        <taxon>Eukaryota</taxon>
        <taxon>Metazoa</taxon>
        <taxon>Chordata</taxon>
        <taxon>Craniata</taxon>
        <taxon>Vertebrata</taxon>
        <taxon>Euteleostomi</taxon>
        <taxon>Actinopterygii</taxon>
        <taxon>Neopterygii</taxon>
        <taxon>Teleostei</taxon>
        <taxon>Anguilliformes</taxon>
        <taxon>Congridae</taxon>
        <taxon>Conger</taxon>
    </lineage>
</organism>
<keyword evidence="2 9" id="KW-0493">Microtubule</keyword>
<feature type="compositionally biased region" description="Basic and acidic residues" evidence="10">
    <location>
        <begin position="170"/>
        <end position="181"/>
    </location>
</feature>
<dbReference type="GO" id="GO:0003777">
    <property type="term" value="F:microtubule motor activity"/>
    <property type="evidence" value="ECO:0007669"/>
    <property type="project" value="InterPro"/>
</dbReference>
<keyword evidence="6" id="KW-0206">Cytoskeleton</keyword>
<evidence type="ECO:0000256" key="2">
    <source>
        <dbReference type="ARBA" id="ARBA00022701"/>
    </source>
</evidence>
<dbReference type="EMBL" id="JAFJMO010000011">
    <property type="protein sequence ID" value="KAJ8262937.1"/>
    <property type="molecule type" value="Genomic_DNA"/>
</dbReference>
<comment type="caution">
    <text evidence="13">The sequence shown here is derived from an EMBL/GenBank/DDBJ whole genome shotgun (WGS) entry which is preliminary data.</text>
</comment>
<feature type="region of interest" description="Disordered" evidence="10">
    <location>
        <begin position="562"/>
        <end position="625"/>
    </location>
</feature>